<dbReference type="AlphaFoldDB" id="A0A2Z6ZTC5"/>
<evidence type="ECO:0000256" key="1">
    <source>
        <dbReference type="SAM" id="MobiDB-lite"/>
    </source>
</evidence>
<evidence type="ECO:0000313" key="2">
    <source>
        <dbReference type="EMBL" id="KZT76447.1"/>
    </source>
</evidence>
<gene>
    <name evidence="2" type="ORF">F511_46528</name>
</gene>
<protein>
    <submittedName>
        <fullName evidence="2">Uncharacterized protein</fullName>
    </submittedName>
</protein>
<proteinExistence type="predicted"/>
<keyword evidence="3" id="KW-1185">Reference proteome</keyword>
<feature type="region of interest" description="Disordered" evidence="1">
    <location>
        <begin position="40"/>
        <end position="66"/>
    </location>
</feature>
<organism evidence="2 3">
    <name type="scientific">Dorcoceras hygrometricum</name>
    <dbReference type="NCBI Taxonomy" id="472368"/>
    <lineage>
        <taxon>Eukaryota</taxon>
        <taxon>Viridiplantae</taxon>
        <taxon>Streptophyta</taxon>
        <taxon>Embryophyta</taxon>
        <taxon>Tracheophyta</taxon>
        <taxon>Spermatophyta</taxon>
        <taxon>Magnoliopsida</taxon>
        <taxon>eudicotyledons</taxon>
        <taxon>Gunneridae</taxon>
        <taxon>Pentapetalae</taxon>
        <taxon>asterids</taxon>
        <taxon>lamiids</taxon>
        <taxon>Lamiales</taxon>
        <taxon>Gesneriaceae</taxon>
        <taxon>Didymocarpoideae</taxon>
        <taxon>Trichosporeae</taxon>
        <taxon>Loxocarpinae</taxon>
        <taxon>Dorcoceras</taxon>
    </lineage>
</organism>
<name>A0A2Z6ZTC5_9LAMI</name>
<sequence>MRGGRRGAARTLRPMLRSQYAQGWAAAGLPRAGRRQARLATSAAVARPRRATHAAGARPRRAMRAAGARPRRAVAVVGGQLQNFSIFNLKFNVRYNKANHIDQIRATMALIPLLGMDPDPHPGRQRKNKNLTGMRSIRIIKQSYVSTYIGCFNELPVWHLCLAPTGVSRTRRFSVDCGRFVNPVHDQIRGSFVRLH</sequence>
<dbReference type="Proteomes" id="UP000250235">
    <property type="component" value="Unassembled WGS sequence"/>
</dbReference>
<feature type="compositionally biased region" description="Basic residues" evidence="1">
    <location>
        <begin position="47"/>
        <end position="63"/>
    </location>
</feature>
<accession>A0A2Z6ZTC5</accession>
<evidence type="ECO:0000313" key="3">
    <source>
        <dbReference type="Proteomes" id="UP000250235"/>
    </source>
</evidence>
<dbReference type="EMBL" id="KV120064">
    <property type="protein sequence ID" value="KZT76447.1"/>
    <property type="molecule type" value="Genomic_DNA"/>
</dbReference>
<reference evidence="2 3" key="1">
    <citation type="journal article" date="2015" name="Proc. Natl. Acad. Sci. U.S.A.">
        <title>The resurrection genome of Boea hygrometrica: A blueprint for survival of dehydration.</title>
        <authorList>
            <person name="Xiao L."/>
            <person name="Yang G."/>
            <person name="Zhang L."/>
            <person name="Yang X."/>
            <person name="Zhao S."/>
            <person name="Ji Z."/>
            <person name="Zhou Q."/>
            <person name="Hu M."/>
            <person name="Wang Y."/>
            <person name="Chen M."/>
            <person name="Xu Y."/>
            <person name="Jin H."/>
            <person name="Xiao X."/>
            <person name="Hu G."/>
            <person name="Bao F."/>
            <person name="Hu Y."/>
            <person name="Wan P."/>
            <person name="Li L."/>
            <person name="Deng X."/>
            <person name="Kuang T."/>
            <person name="Xiang C."/>
            <person name="Zhu J.K."/>
            <person name="Oliver M.J."/>
            <person name="He Y."/>
        </authorList>
    </citation>
    <scope>NUCLEOTIDE SEQUENCE [LARGE SCALE GENOMIC DNA]</scope>
    <source>
        <strain evidence="3">cv. XS01</strain>
    </source>
</reference>